<dbReference type="InterPro" id="IPR001261">
    <property type="entry name" value="ArgE/DapE_CS"/>
</dbReference>
<keyword evidence="7 11" id="KW-0378">Hydrolase</keyword>
<accession>A0A1E2RYC2</accession>
<dbReference type="Pfam" id="PF01546">
    <property type="entry name" value="Peptidase_M20"/>
    <property type="match status" value="1"/>
</dbReference>
<dbReference type="GO" id="GO:0006526">
    <property type="term" value="P:L-arginine biosynthetic process"/>
    <property type="evidence" value="ECO:0007669"/>
    <property type="project" value="UniProtKB-KW"/>
</dbReference>
<dbReference type="EC" id="3.5.1.16" evidence="11"/>
<dbReference type="Gene3D" id="3.40.630.10">
    <property type="entry name" value="Zn peptidases"/>
    <property type="match status" value="1"/>
</dbReference>
<dbReference type="PANTHER" id="PTHR43808">
    <property type="entry name" value="ACETYLORNITHINE DEACETYLASE"/>
    <property type="match status" value="1"/>
</dbReference>
<dbReference type="Proteomes" id="UP000095087">
    <property type="component" value="Unassembled WGS sequence"/>
</dbReference>
<dbReference type="NCBIfam" id="NF005710">
    <property type="entry name" value="PRK07522.1"/>
    <property type="match status" value="1"/>
</dbReference>
<dbReference type="GO" id="GO:0046872">
    <property type="term" value="F:metal ion binding"/>
    <property type="evidence" value="ECO:0007669"/>
    <property type="project" value="UniProtKB-KW"/>
</dbReference>
<protein>
    <submittedName>
        <fullName evidence="11">Acetylornithine deacetylase</fullName>
        <ecNumber evidence="11">3.5.1.16</ecNumber>
    </submittedName>
</protein>
<comment type="cofactor">
    <cofactor evidence="1">
        <name>Zn(2+)</name>
        <dbReference type="ChEBI" id="CHEBI:29105"/>
    </cofactor>
</comment>
<comment type="caution">
    <text evidence="11">The sequence shown here is derived from an EMBL/GenBank/DDBJ whole genome shotgun (WGS) entry which is preliminary data.</text>
</comment>
<evidence type="ECO:0000256" key="5">
    <source>
        <dbReference type="ARBA" id="ARBA00022605"/>
    </source>
</evidence>
<dbReference type="InterPro" id="IPR050072">
    <property type="entry name" value="Peptidase_M20A"/>
</dbReference>
<keyword evidence="6" id="KW-0479">Metal-binding</keyword>
<dbReference type="GO" id="GO:0008777">
    <property type="term" value="F:acetylornithine deacetylase activity"/>
    <property type="evidence" value="ECO:0007669"/>
    <property type="project" value="UniProtKB-EC"/>
</dbReference>
<evidence type="ECO:0000313" key="12">
    <source>
        <dbReference type="Proteomes" id="UP000095087"/>
    </source>
</evidence>
<keyword evidence="5" id="KW-0028">Amino-acid biosynthesis</keyword>
<name>A0A1E2RYC2_9HYPH</name>
<reference evidence="11 12" key="1">
    <citation type="submission" date="2016-07" db="EMBL/GenBank/DDBJ databases">
        <title>Draft genome sequence of Methyloligella halotolerans C2T (VKM B-2706T=CCUG 61687T=DSM 25045T), a halotolerant polyhydroxybutyrate accumulating methylotroph.</title>
        <authorList>
            <person name="Vasilenko O.V."/>
            <person name="Doronina N.V."/>
            <person name="Poroshina M.N."/>
            <person name="Tarlachkov S.V."/>
            <person name="Trotsenko Y.A."/>
        </authorList>
    </citation>
    <scope>NUCLEOTIDE SEQUENCE [LARGE SCALE GENOMIC DNA]</scope>
    <source>
        <strain evidence="11 12">VKM B-2706</strain>
    </source>
</reference>
<proteinExistence type="inferred from homology"/>
<dbReference type="STRING" id="1177755.A7A08_01792"/>
<keyword evidence="12" id="KW-1185">Reference proteome</keyword>
<evidence type="ECO:0000256" key="2">
    <source>
        <dbReference type="ARBA" id="ARBA00005691"/>
    </source>
</evidence>
<dbReference type="PATRIC" id="fig|1177755.3.peg.1798"/>
<dbReference type="RefSeq" id="WP_069095084.1">
    <property type="nucleotide sequence ID" value="NZ_MASI01000004.1"/>
</dbReference>
<evidence type="ECO:0000256" key="3">
    <source>
        <dbReference type="ARBA" id="ARBA00022490"/>
    </source>
</evidence>
<evidence type="ECO:0000259" key="10">
    <source>
        <dbReference type="Pfam" id="PF07687"/>
    </source>
</evidence>
<keyword evidence="9" id="KW-0170">Cobalt</keyword>
<dbReference type="InterPro" id="IPR002933">
    <property type="entry name" value="Peptidase_M20"/>
</dbReference>
<dbReference type="OrthoDB" id="9809784at2"/>
<comment type="similarity">
    <text evidence="2">Belongs to the peptidase M20A family. ArgE subfamily.</text>
</comment>
<gene>
    <name evidence="11" type="ORF">A7A08_01792</name>
</gene>
<evidence type="ECO:0000256" key="9">
    <source>
        <dbReference type="ARBA" id="ARBA00023285"/>
    </source>
</evidence>
<evidence type="ECO:0000256" key="7">
    <source>
        <dbReference type="ARBA" id="ARBA00022801"/>
    </source>
</evidence>
<dbReference type="PANTHER" id="PTHR43808:SF31">
    <property type="entry name" value="N-ACETYL-L-CITRULLINE DEACETYLASE"/>
    <property type="match status" value="1"/>
</dbReference>
<keyword evidence="4" id="KW-0055">Arginine biosynthesis</keyword>
<evidence type="ECO:0000256" key="8">
    <source>
        <dbReference type="ARBA" id="ARBA00022833"/>
    </source>
</evidence>
<dbReference type="SUPFAM" id="SSF53187">
    <property type="entry name" value="Zn-dependent exopeptidases"/>
    <property type="match status" value="1"/>
</dbReference>
<keyword evidence="3" id="KW-0963">Cytoplasm</keyword>
<evidence type="ECO:0000256" key="1">
    <source>
        <dbReference type="ARBA" id="ARBA00001947"/>
    </source>
</evidence>
<dbReference type="InterPro" id="IPR011650">
    <property type="entry name" value="Peptidase_M20_dimer"/>
</dbReference>
<feature type="domain" description="Peptidase M20 dimerisation" evidence="10">
    <location>
        <begin position="175"/>
        <end position="283"/>
    </location>
</feature>
<dbReference type="InterPro" id="IPR036264">
    <property type="entry name" value="Bact_exopeptidase_dim_dom"/>
</dbReference>
<dbReference type="AlphaFoldDB" id="A0A1E2RYC2"/>
<evidence type="ECO:0000313" key="11">
    <source>
        <dbReference type="EMBL" id="ODA67049.1"/>
    </source>
</evidence>
<sequence>MSDITTATELLEKLVAFDTTSAKSNLKLIAFVEDYLRQHGVVSTRVPTEDGTKAGLFATIGPEGHGGVALSAHTDCVPVTGQSWSSDPFTLTARDGKLYGRGSCDMKGFLACVLALVPSFVAAELAEPIHLALSYDEEVGCVGVRPMLDLFGKELPMPRAAIIGEPTKMSVVDAHKQIDIYAVTVNGLAGHSSEPDKGVNAIRYAAELIVELQRLGAEAARTHHDDRFSPAYTTAEAGTIEGGTATNIIPKTCRFEWLMRSLPMEGAARIPDELMAFAERELLPKMHAVSEETGIEMTQEEHVPGFQAPPGSDAVALALSLTGRNSTGAVSFTTEAGLFEKTGCPAVVCGPGDIAQAHAPDEFVSVSELEACMGFLGRLQDRVSR</sequence>
<dbReference type="NCBIfam" id="TIGR01892">
    <property type="entry name" value="AcOrn-deacetyl"/>
    <property type="match status" value="1"/>
</dbReference>
<dbReference type="CDD" id="cd03894">
    <property type="entry name" value="M20_ArgE"/>
    <property type="match status" value="1"/>
</dbReference>
<keyword evidence="8" id="KW-0862">Zinc</keyword>
<dbReference type="PROSITE" id="PS00759">
    <property type="entry name" value="ARGE_DAPE_CPG2_2"/>
    <property type="match status" value="1"/>
</dbReference>
<dbReference type="EMBL" id="MASI01000004">
    <property type="protein sequence ID" value="ODA67049.1"/>
    <property type="molecule type" value="Genomic_DNA"/>
</dbReference>
<organism evidence="11 12">
    <name type="scientific">Methyloligella halotolerans</name>
    <dbReference type="NCBI Taxonomy" id="1177755"/>
    <lineage>
        <taxon>Bacteria</taxon>
        <taxon>Pseudomonadati</taxon>
        <taxon>Pseudomonadota</taxon>
        <taxon>Alphaproteobacteria</taxon>
        <taxon>Hyphomicrobiales</taxon>
        <taxon>Hyphomicrobiaceae</taxon>
        <taxon>Methyloligella</taxon>
    </lineage>
</organism>
<evidence type="ECO:0000256" key="6">
    <source>
        <dbReference type="ARBA" id="ARBA00022723"/>
    </source>
</evidence>
<dbReference type="Gene3D" id="3.30.70.360">
    <property type="match status" value="1"/>
</dbReference>
<dbReference type="InterPro" id="IPR010169">
    <property type="entry name" value="AcOrn-deacetyl"/>
</dbReference>
<dbReference type="SUPFAM" id="SSF55031">
    <property type="entry name" value="Bacterial exopeptidase dimerisation domain"/>
    <property type="match status" value="1"/>
</dbReference>
<dbReference type="Pfam" id="PF07687">
    <property type="entry name" value="M20_dimer"/>
    <property type="match status" value="1"/>
</dbReference>
<evidence type="ECO:0000256" key="4">
    <source>
        <dbReference type="ARBA" id="ARBA00022571"/>
    </source>
</evidence>